<organism evidence="1 2">
    <name type="scientific">Caerostris extrusa</name>
    <name type="common">Bark spider</name>
    <name type="synonym">Caerostris bankana</name>
    <dbReference type="NCBI Taxonomy" id="172846"/>
    <lineage>
        <taxon>Eukaryota</taxon>
        <taxon>Metazoa</taxon>
        <taxon>Ecdysozoa</taxon>
        <taxon>Arthropoda</taxon>
        <taxon>Chelicerata</taxon>
        <taxon>Arachnida</taxon>
        <taxon>Araneae</taxon>
        <taxon>Araneomorphae</taxon>
        <taxon>Entelegynae</taxon>
        <taxon>Araneoidea</taxon>
        <taxon>Araneidae</taxon>
        <taxon>Caerostris</taxon>
    </lineage>
</organism>
<reference evidence="1 2" key="1">
    <citation type="submission" date="2021-06" db="EMBL/GenBank/DDBJ databases">
        <title>Caerostris extrusa draft genome.</title>
        <authorList>
            <person name="Kono N."/>
            <person name="Arakawa K."/>
        </authorList>
    </citation>
    <scope>NUCLEOTIDE SEQUENCE [LARGE SCALE GENOMIC DNA]</scope>
</reference>
<keyword evidence="2" id="KW-1185">Reference proteome</keyword>
<comment type="caution">
    <text evidence="1">The sequence shown here is derived from an EMBL/GenBank/DDBJ whole genome shotgun (WGS) entry which is preliminary data.</text>
</comment>
<sequence>MIADRSPNVPDALMKVVSLSHSGSGVCFHGALKWIKELRVTVYSLDTEEKESSADDIGGRIKNCVA</sequence>
<evidence type="ECO:0000313" key="1">
    <source>
        <dbReference type="EMBL" id="GIY19137.1"/>
    </source>
</evidence>
<protein>
    <submittedName>
        <fullName evidence="1">Uncharacterized protein</fullName>
    </submittedName>
</protein>
<gene>
    <name evidence="1" type="ORF">CEXT_550571</name>
</gene>
<evidence type="ECO:0000313" key="2">
    <source>
        <dbReference type="Proteomes" id="UP001054945"/>
    </source>
</evidence>
<accession>A0AAV4RGA2</accession>
<name>A0AAV4RGA2_CAEEX</name>
<dbReference type="AlphaFoldDB" id="A0AAV4RGA2"/>
<dbReference type="EMBL" id="BPLR01007721">
    <property type="protein sequence ID" value="GIY19137.1"/>
    <property type="molecule type" value="Genomic_DNA"/>
</dbReference>
<proteinExistence type="predicted"/>
<dbReference type="Proteomes" id="UP001054945">
    <property type="component" value="Unassembled WGS sequence"/>
</dbReference>